<name>A0ABD1Y3R5_9MARC</name>
<keyword evidence="10" id="KW-1185">Reference proteome</keyword>
<dbReference type="GO" id="GO:0016020">
    <property type="term" value="C:membrane"/>
    <property type="evidence" value="ECO:0007669"/>
    <property type="project" value="UniProtKB-SubCell"/>
</dbReference>
<dbReference type="InterPro" id="IPR008166">
    <property type="entry name" value="Glyco_transf_92"/>
</dbReference>
<sequence length="520" mass="59135">MMMSKFITPSVPPAYTGSFWRLVAVIFTISFISQTIFFATLAQFTQYQICGNELSSSSPYDVVRDYESAAPNFQTASSVIENIAQLEATVNSTVPVATAVPVVNCSCSKTGEDAHDRGEQTPEPKAALQPLTFPLYPFVKFNSYRLAPNQFFVVGITSQVARAFDVPVYDCQWRKKPWTKAPDYITRAEMIYIRADENRMPYVPSIVNCTFDTPVGADGDGGLLSISLSIRPKKDTPSGLRTMGVHQESKGEFLKFNETVTRFQESGPASLPYKYAFCGPPMHGKIKADWILSWMTYHFRLYGGTEGKVRFLFYNNGGLKDEGRKVLEPFIKAGVVEIIDVFDEWQYPAHYHSQVLFINDCLQRTRYMSQWTLFHDFDEFLYVPPPNSLDSLLKKYEDQPWLTFASLPASYDYCTDRDQVQMGQESWPVEKMLWVQRQPECRYKNNPPDPYVCPGPLGRRKYMVNPRKVLASGVHATALNMVPGGGHRSQRDPYQSTSLSWSACVIQPFLRQNCEFHWLG</sequence>
<proteinExistence type="inferred from homology"/>
<evidence type="ECO:0000256" key="4">
    <source>
        <dbReference type="ARBA" id="ARBA00022679"/>
    </source>
</evidence>
<keyword evidence="5" id="KW-0812">Transmembrane</keyword>
<dbReference type="GO" id="GO:0016757">
    <property type="term" value="F:glycosyltransferase activity"/>
    <property type="evidence" value="ECO:0007669"/>
    <property type="project" value="UniProtKB-UniRule"/>
</dbReference>
<evidence type="ECO:0000256" key="6">
    <source>
        <dbReference type="ARBA" id="ARBA00022989"/>
    </source>
</evidence>
<dbReference type="EMBL" id="JBHFFA010000006">
    <property type="protein sequence ID" value="KAL2620282.1"/>
    <property type="molecule type" value="Genomic_DNA"/>
</dbReference>
<evidence type="ECO:0000256" key="8">
    <source>
        <dbReference type="RuleBase" id="RU366017"/>
    </source>
</evidence>
<evidence type="ECO:0000313" key="9">
    <source>
        <dbReference type="EMBL" id="KAL2620282.1"/>
    </source>
</evidence>
<organism evidence="9 10">
    <name type="scientific">Riccia fluitans</name>
    <dbReference type="NCBI Taxonomy" id="41844"/>
    <lineage>
        <taxon>Eukaryota</taxon>
        <taxon>Viridiplantae</taxon>
        <taxon>Streptophyta</taxon>
        <taxon>Embryophyta</taxon>
        <taxon>Marchantiophyta</taxon>
        <taxon>Marchantiopsida</taxon>
        <taxon>Marchantiidae</taxon>
        <taxon>Marchantiales</taxon>
        <taxon>Ricciaceae</taxon>
        <taxon>Riccia</taxon>
    </lineage>
</organism>
<protein>
    <recommendedName>
        <fullName evidence="8">Glycosyltransferase family 92 protein</fullName>
        <ecNumber evidence="8">2.4.1.-</ecNumber>
    </recommendedName>
</protein>
<evidence type="ECO:0000313" key="10">
    <source>
        <dbReference type="Proteomes" id="UP001605036"/>
    </source>
</evidence>
<dbReference type="PANTHER" id="PTHR21461:SF88">
    <property type="entry name" value="GLYCOSYLTRANSFERASE FAMILY 92 PROTEIN"/>
    <property type="match status" value="1"/>
</dbReference>
<evidence type="ECO:0000256" key="3">
    <source>
        <dbReference type="ARBA" id="ARBA00022676"/>
    </source>
</evidence>
<keyword evidence="3 8" id="KW-0328">Glycosyltransferase</keyword>
<comment type="caution">
    <text evidence="9">The sequence shown here is derived from an EMBL/GenBank/DDBJ whole genome shotgun (WGS) entry which is preliminary data.</text>
</comment>
<dbReference type="EC" id="2.4.1.-" evidence="8"/>
<keyword evidence="6" id="KW-1133">Transmembrane helix</keyword>
<evidence type="ECO:0000256" key="1">
    <source>
        <dbReference type="ARBA" id="ARBA00004167"/>
    </source>
</evidence>
<keyword evidence="7" id="KW-0472">Membrane</keyword>
<evidence type="ECO:0000256" key="2">
    <source>
        <dbReference type="ARBA" id="ARBA00007647"/>
    </source>
</evidence>
<comment type="similarity">
    <text evidence="2 8">Belongs to the glycosyltransferase 92 family.</text>
</comment>
<dbReference type="AlphaFoldDB" id="A0ABD1Y3R5"/>
<dbReference type="Pfam" id="PF01697">
    <property type="entry name" value="Glyco_transf_92"/>
    <property type="match status" value="1"/>
</dbReference>
<keyword evidence="4 8" id="KW-0808">Transferase</keyword>
<comment type="subcellular location">
    <subcellularLocation>
        <location evidence="1">Membrane</location>
        <topology evidence="1">Single-pass membrane protein</topology>
    </subcellularLocation>
</comment>
<dbReference type="Proteomes" id="UP001605036">
    <property type="component" value="Unassembled WGS sequence"/>
</dbReference>
<dbReference type="PANTHER" id="PTHR21461">
    <property type="entry name" value="GLYCOSYLTRANSFERASE FAMILY 92 PROTEIN"/>
    <property type="match status" value="1"/>
</dbReference>
<gene>
    <name evidence="9" type="ORF">R1flu_000487</name>
</gene>
<evidence type="ECO:0000256" key="5">
    <source>
        <dbReference type="ARBA" id="ARBA00022692"/>
    </source>
</evidence>
<evidence type="ECO:0000256" key="7">
    <source>
        <dbReference type="ARBA" id="ARBA00023136"/>
    </source>
</evidence>
<reference evidence="9 10" key="1">
    <citation type="submission" date="2024-09" db="EMBL/GenBank/DDBJ databases">
        <title>Chromosome-scale assembly of Riccia fluitans.</title>
        <authorList>
            <person name="Paukszto L."/>
            <person name="Sawicki J."/>
            <person name="Karawczyk K."/>
            <person name="Piernik-Szablinska J."/>
            <person name="Szczecinska M."/>
            <person name="Mazdziarz M."/>
        </authorList>
    </citation>
    <scope>NUCLEOTIDE SEQUENCE [LARGE SCALE GENOMIC DNA]</scope>
    <source>
        <strain evidence="9">Rf_01</strain>
        <tissue evidence="9">Aerial parts of the thallus</tissue>
    </source>
</reference>
<accession>A0ABD1Y3R5</accession>